<dbReference type="Gene3D" id="1.10.10.2830">
    <property type="match status" value="1"/>
</dbReference>
<keyword evidence="4" id="KW-1185">Reference proteome</keyword>
<dbReference type="Pfam" id="PF17762">
    <property type="entry name" value="HTH_ParB"/>
    <property type="match status" value="1"/>
</dbReference>
<gene>
    <name evidence="3" type="ORF">GCM10008023_26940</name>
</gene>
<dbReference type="InterPro" id="IPR050336">
    <property type="entry name" value="Chromosome_partition/occlusion"/>
</dbReference>
<evidence type="ECO:0000259" key="2">
    <source>
        <dbReference type="SMART" id="SM00470"/>
    </source>
</evidence>
<dbReference type="CDD" id="cd16406">
    <property type="entry name" value="ParB_N_like"/>
    <property type="match status" value="1"/>
</dbReference>
<dbReference type="Gene3D" id="3.90.1530.30">
    <property type="match status" value="1"/>
</dbReference>
<evidence type="ECO:0000313" key="3">
    <source>
        <dbReference type="EMBL" id="GHH19798.1"/>
    </source>
</evidence>
<sequence length="619" mass="66726">MTLQTVKLSQLRLSPLNVRRVKPKAIDQLAADMLAHGQLQNLVVYAEGNRFEVAAGGRRYRAFKQLERAKAIPASHPVSVDVRDKAEAVELSLAENVSREDMHIADAVIAYGDLRAGGKSPEDIAARFGVALYYVKKVLRLSALHPDALACLARDQIGMEAAQALTLTDDHDRQLEALKRFGNSGHQIRRMLTEEKVGTTSALFLFVGHEAYVAAGGTITADLFAEDGDGYADAPELVETLATAKMAEVEAGYRAEGWSDVRASLQRPDDYYSLVAVHAEGKREPTEAEQAERARIQDAADARAAELGKGNQWGDRVFSGLERDARILENRLCVFTDAQKADSAMVLFVGNGGEIEAKAIRTKRIAKGGSGDALAIKPDYSGAMIETLSKIKTLAVQEAVATNPALALDILLDCLVGQGIHSEPSYYSPLSLRLEGFNAGVPDDMMTMAEIASVDEIGGSDFAAVPEVNRFAAIQAMDPDAKGRLLALLVARQINGGEPSGSRRDRRHQRFDQIAFASGVDMVAKWQAPVAFYDRLKKPVIAKIMTEVLGKPAADNCAKMKKGELAAAAAERMAGKGWLPPALVIAEPPAEVAQERADCDDDEEGDDGEDAAFDEQEAA</sequence>
<dbReference type="GO" id="GO:0003677">
    <property type="term" value="F:DNA binding"/>
    <property type="evidence" value="ECO:0007669"/>
    <property type="project" value="UniProtKB-KW"/>
</dbReference>
<evidence type="ECO:0000256" key="1">
    <source>
        <dbReference type="SAM" id="MobiDB-lite"/>
    </source>
</evidence>
<evidence type="ECO:0000313" key="4">
    <source>
        <dbReference type="Proteomes" id="UP000652430"/>
    </source>
</evidence>
<comment type="caution">
    <text evidence="3">The sequence shown here is derived from an EMBL/GenBank/DDBJ whole genome shotgun (WGS) entry which is preliminary data.</text>
</comment>
<dbReference type="RefSeq" id="WP_189676684.1">
    <property type="nucleotide sequence ID" value="NZ_BNAQ01000004.1"/>
</dbReference>
<feature type="compositionally biased region" description="Acidic residues" evidence="1">
    <location>
        <begin position="598"/>
        <end position="619"/>
    </location>
</feature>
<dbReference type="SUPFAM" id="SSF109709">
    <property type="entry name" value="KorB DNA-binding domain-like"/>
    <property type="match status" value="1"/>
</dbReference>
<dbReference type="SUPFAM" id="SSF110849">
    <property type="entry name" value="ParB/Sulfiredoxin"/>
    <property type="match status" value="1"/>
</dbReference>
<feature type="region of interest" description="Disordered" evidence="1">
    <location>
        <begin position="585"/>
        <end position="619"/>
    </location>
</feature>
<protein>
    <submittedName>
        <fullName evidence="3">DNA-binding protein</fullName>
    </submittedName>
</protein>
<reference evidence="4" key="1">
    <citation type="journal article" date="2019" name="Int. J. Syst. Evol. Microbiol.">
        <title>The Global Catalogue of Microorganisms (GCM) 10K type strain sequencing project: providing services to taxonomists for standard genome sequencing and annotation.</title>
        <authorList>
            <consortium name="The Broad Institute Genomics Platform"/>
            <consortium name="The Broad Institute Genome Sequencing Center for Infectious Disease"/>
            <person name="Wu L."/>
            <person name="Ma J."/>
        </authorList>
    </citation>
    <scope>NUCLEOTIDE SEQUENCE [LARGE SCALE GENOMIC DNA]</scope>
    <source>
        <strain evidence="4">CGMCC 1.8957</strain>
    </source>
</reference>
<dbReference type="SMART" id="SM00470">
    <property type="entry name" value="ParB"/>
    <property type="match status" value="1"/>
</dbReference>
<name>A0ABQ3LLQ6_9SPHN</name>
<dbReference type="InterPro" id="IPR036086">
    <property type="entry name" value="ParB/Sulfiredoxin_sf"/>
</dbReference>
<keyword evidence="3" id="KW-0238">DNA-binding</keyword>
<dbReference type="Pfam" id="PF02195">
    <property type="entry name" value="ParB_N"/>
    <property type="match status" value="1"/>
</dbReference>
<dbReference type="PANTHER" id="PTHR33375:SF7">
    <property type="entry name" value="CHROMOSOME 2-PARTITIONING PROTEIN PARB-RELATED"/>
    <property type="match status" value="1"/>
</dbReference>
<dbReference type="Proteomes" id="UP000652430">
    <property type="component" value="Unassembled WGS sequence"/>
</dbReference>
<dbReference type="PANTHER" id="PTHR33375">
    <property type="entry name" value="CHROMOSOME-PARTITIONING PROTEIN PARB-RELATED"/>
    <property type="match status" value="1"/>
</dbReference>
<organism evidence="3 4">
    <name type="scientific">Sphingomonas glacialis</name>
    <dbReference type="NCBI Taxonomy" id="658225"/>
    <lineage>
        <taxon>Bacteria</taxon>
        <taxon>Pseudomonadati</taxon>
        <taxon>Pseudomonadota</taxon>
        <taxon>Alphaproteobacteria</taxon>
        <taxon>Sphingomonadales</taxon>
        <taxon>Sphingomonadaceae</taxon>
        <taxon>Sphingomonas</taxon>
    </lineage>
</organism>
<dbReference type="InterPro" id="IPR041468">
    <property type="entry name" value="HTH_ParB/Spo0J"/>
</dbReference>
<dbReference type="EMBL" id="BNAQ01000004">
    <property type="protein sequence ID" value="GHH19798.1"/>
    <property type="molecule type" value="Genomic_DNA"/>
</dbReference>
<proteinExistence type="predicted"/>
<accession>A0ABQ3LLQ6</accession>
<dbReference type="InterPro" id="IPR003115">
    <property type="entry name" value="ParB_N"/>
</dbReference>
<feature type="domain" description="ParB-like N-terminal" evidence="2">
    <location>
        <begin position="4"/>
        <end position="97"/>
    </location>
</feature>